<sequence length="264" mass="29183">MPTPPSAKCSSARRKACGWSESDYPVNGREIEPGIWHWEEDYRVYCTLVQGERLAILWDTGQGKQDLSAWVAAQVSTPCIVCNSHGHSDHIGGNFRFPLVYAHPADWPLLAAQARLTGRDWSARPLEPGQRFDLGGREAQVVSLAGHTRGSVGLLLERERLLLAGDALNPTLLMLGPEAGSFSQLRRTLAAAEAMPFDRYLASHTPGPLRKKQVGLHLRHLDHLQQAPSARPGPYGSGVCRSQHREAGGRSVIFFDQSRWQRPD</sequence>
<dbReference type="PANTHER" id="PTHR42951:SF4">
    <property type="entry name" value="ACYL-COENZYME A THIOESTERASE MBLAC2"/>
    <property type="match status" value="1"/>
</dbReference>
<dbReference type="InterPro" id="IPR036866">
    <property type="entry name" value="RibonucZ/Hydroxyglut_hydro"/>
</dbReference>
<protein>
    <submittedName>
        <fullName evidence="2">MBL fold metallo-hydrolase</fullName>
    </submittedName>
</protein>
<accession>A0A3E2B2I7</accession>
<keyword evidence="3" id="KW-1185">Reference proteome</keyword>
<dbReference type="GO" id="GO:0016787">
    <property type="term" value="F:hydrolase activity"/>
    <property type="evidence" value="ECO:0007669"/>
    <property type="project" value="UniProtKB-KW"/>
</dbReference>
<dbReference type="AlphaFoldDB" id="A0A3E2B2I7"/>
<dbReference type="OrthoDB" id="9761531at2"/>
<dbReference type="Pfam" id="PF00753">
    <property type="entry name" value="Lactamase_B"/>
    <property type="match status" value="1"/>
</dbReference>
<dbReference type="InterPro" id="IPR050855">
    <property type="entry name" value="NDM-1-like"/>
</dbReference>
<dbReference type="PANTHER" id="PTHR42951">
    <property type="entry name" value="METALLO-BETA-LACTAMASE DOMAIN-CONTAINING"/>
    <property type="match status" value="1"/>
</dbReference>
<keyword evidence="2" id="KW-0378">Hydrolase</keyword>
<dbReference type="SMART" id="SM00849">
    <property type="entry name" value="Lactamase_B"/>
    <property type="match status" value="1"/>
</dbReference>
<dbReference type="EMBL" id="QQRQ01000014">
    <property type="protein sequence ID" value="RFT06253.1"/>
    <property type="molecule type" value="Genomic_DNA"/>
</dbReference>
<proteinExistence type="predicted"/>
<evidence type="ECO:0000313" key="2">
    <source>
        <dbReference type="EMBL" id="RFT06253.1"/>
    </source>
</evidence>
<dbReference type="Gene3D" id="3.60.15.10">
    <property type="entry name" value="Ribonuclease Z/Hydroxyacylglutathione hydrolase-like"/>
    <property type="match status" value="1"/>
</dbReference>
<evidence type="ECO:0000313" key="3">
    <source>
        <dbReference type="Proteomes" id="UP000260649"/>
    </source>
</evidence>
<comment type="caution">
    <text evidence="2">The sequence shown here is derived from an EMBL/GenBank/DDBJ whole genome shotgun (WGS) entry which is preliminary data.</text>
</comment>
<dbReference type="InterPro" id="IPR001279">
    <property type="entry name" value="Metallo-B-lactamas"/>
</dbReference>
<evidence type="ECO:0000259" key="1">
    <source>
        <dbReference type="SMART" id="SM00849"/>
    </source>
</evidence>
<name>A0A3E2B2I7_9FIRM</name>
<reference evidence="2 3" key="1">
    <citation type="submission" date="2018-07" db="EMBL/GenBank/DDBJ databases">
        <title>GABA Modulating Bacteria of the Human Gut Microbiota.</title>
        <authorList>
            <person name="Strandwitz P."/>
            <person name="Kim K.H."/>
            <person name="Terekhova D."/>
            <person name="Liu J.K."/>
            <person name="Sharma A."/>
            <person name="Levering J."/>
            <person name="Mcdonald D."/>
            <person name="Dietrich D."/>
            <person name="Ramadhar T.R."/>
            <person name="Lekbua A."/>
            <person name="Mroue N."/>
            <person name="Liston C."/>
            <person name="Stewart E.J."/>
            <person name="Dubin M.J."/>
            <person name="Zengler K."/>
            <person name="Knight R."/>
            <person name="Gilbert J.A."/>
            <person name="Clardy J."/>
            <person name="Lewis K."/>
        </authorList>
    </citation>
    <scope>NUCLEOTIDE SEQUENCE [LARGE SCALE GENOMIC DNA]</scope>
    <source>
        <strain evidence="2 3">KLE1738</strain>
    </source>
</reference>
<dbReference type="SUPFAM" id="SSF56281">
    <property type="entry name" value="Metallo-hydrolase/oxidoreductase"/>
    <property type="match status" value="1"/>
</dbReference>
<feature type="domain" description="Metallo-beta-lactamase" evidence="1">
    <location>
        <begin position="43"/>
        <end position="204"/>
    </location>
</feature>
<organism evidence="2 3">
    <name type="scientific">Evtepia gabavorous</name>
    <dbReference type="NCBI Taxonomy" id="2211183"/>
    <lineage>
        <taxon>Bacteria</taxon>
        <taxon>Bacillati</taxon>
        <taxon>Bacillota</taxon>
        <taxon>Clostridia</taxon>
        <taxon>Eubacteriales</taxon>
        <taxon>Evtepia</taxon>
    </lineage>
</organism>
<gene>
    <name evidence="2" type="ORF">DV520_08565</name>
</gene>
<dbReference type="Proteomes" id="UP000260649">
    <property type="component" value="Unassembled WGS sequence"/>
</dbReference>